<dbReference type="PANTHER" id="PTHR11961">
    <property type="entry name" value="CYTOCHROME C"/>
    <property type="match status" value="1"/>
</dbReference>
<proteinExistence type="predicted"/>
<dbReference type="GO" id="GO:0009055">
    <property type="term" value="F:electron transfer activity"/>
    <property type="evidence" value="ECO:0007669"/>
    <property type="project" value="InterPro"/>
</dbReference>
<dbReference type="Proteomes" id="UP000676409">
    <property type="component" value="Chromosome"/>
</dbReference>
<dbReference type="GO" id="GO:0046872">
    <property type="term" value="F:metal ion binding"/>
    <property type="evidence" value="ECO:0007669"/>
    <property type="project" value="UniProtKB-KW"/>
</dbReference>
<dbReference type="AlphaFoldDB" id="A0A975FYR2"/>
<keyword evidence="4" id="KW-0249">Electron transport</keyword>
<dbReference type="InterPro" id="IPR009056">
    <property type="entry name" value="Cyt_c-like_dom"/>
</dbReference>
<evidence type="ECO:0000256" key="4">
    <source>
        <dbReference type="ARBA" id="ARBA00022982"/>
    </source>
</evidence>
<dbReference type="Pfam" id="PF00034">
    <property type="entry name" value="Cytochrom_C"/>
    <property type="match status" value="1"/>
</dbReference>
<keyword evidence="2 6" id="KW-0349">Heme</keyword>
<dbReference type="PROSITE" id="PS51007">
    <property type="entry name" value="CYTC"/>
    <property type="match status" value="1"/>
</dbReference>
<evidence type="ECO:0000313" key="10">
    <source>
        <dbReference type="Proteomes" id="UP000676409"/>
    </source>
</evidence>
<dbReference type="PROSITE" id="PS51257">
    <property type="entry name" value="PROKAR_LIPOPROTEIN"/>
    <property type="match status" value="1"/>
</dbReference>
<evidence type="ECO:0000313" key="9">
    <source>
        <dbReference type="EMBL" id="QUD87928.1"/>
    </source>
</evidence>
<gene>
    <name evidence="9" type="ORF">KCG34_23295</name>
</gene>
<dbReference type="InterPro" id="IPR002327">
    <property type="entry name" value="Cyt_c_1A/1B"/>
</dbReference>
<evidence type="ECO:0000256" key="7">
    <source>
        <dbReference type="SAM" id="SignalP"/>
    </source>
</evidence>
<dbReference type="InterPro" id="IPR036909">
    <property type="entry name" value="Cyt_c-like_dom_sf"/>
</dbReference>
<evidence type="ECO:0000256" key="2">
    <source>
        <dbReference type="ARBA" id="ARBA00022617"/>
    </source>
</evidence>
<dbReference type="EMBL" id="CP073078">
    <property type="protein sequence ID" value="QUD87928.1"/>
    <property type="molecule type" value="Genomic_DNA"/>
</dbReference>
<feature type="signal peptide" evidence="7">
    <location>
        <begin position="1"/>
        <end position="24"/>
    </location>
</feature>
<keyword evidence="7" id="KW-0732">Signal</keyword>
<dbReference type="PRINTS" id="PR00604">
    <property type="entry name" value="CYTCHRMECIAB"/>
</dbReference>
<dbReference type="RefSeq" id="WP_211937979.1">
    <property type="nucleotide sequence ID" value="NZ_CP073078.1"/>
</dbReference>
<keyword evidence="3 6" id="KW-0479">Metal-binding</keyword>
<keyword evidence="10" id="KW-1185">Reference proteome</keyword>
<evidence type="ECO:0000256" key="6">
    <source>
        <dbReference type="PROSITE-ProRule" id="PRU00433"/>
    </source>
</evidence>
<evidence type="ECO:0000256" key="5">
    <source>
        <dbReference type="ARBA" id="ARBA00023004"/>
    </source>
</evidence>
<reference evidence="9" key="1">
    <citation type="submission" date="2021-04" db="EMBL/GenBank/DDBJ databases">
        <title>The complete genome sequence of Caulobacter sp. S6.</title>
        <authorList>
            <person name="Tang Y."/>
            <person name="Ouyang W."/>
            <person name="Liu Q."/>
            <person name="Huang B."/>
            <person name="Guo Z."/>
            <person name="Lei P."/>
        </authorList>
    </citation>
    <scope>NUCLEOTIDE SEQUENCE</scope>
    <source>
        <strain evidence="9">S6</strain>
    </source>
</reference>
<dbReference type="KEGG" id="caul:KCG34_23295"/>
<feature type="chain" id="PRO_5036782090" evidence="7">
    <location>
        <begin position="25"/>
        <end position="165"/>
    </location>
</feature>
<sequence>MRRSPAVLVFAAVALLGACNKQQAASSAPEQAAAPAATPSEPTPEQAKAILATLPAAYQNADLENGKHKFAQCAACHTATQGGPNMTGPNLYGVFGRKAGSKADYDYSDGMKAQSFTWDADHVNTWITDPRAMIANTKMTFAGLKDPKDRADLIGYLAVQTTPAK</sequence>
<evidence type="ECO:0000259" key="8">
    <source>
        <dbReference type="PROSITE" id="PS51007"/>
    </source>
</evidence>
<evidence type="ECO:0000256" key="3">
    <source>
        <dbReference type="ARBA" id="ARBA00022723"/>
    </source>
</evidence>
<feature type="domain" description="Cytochrome c" evidence="8">
    <location>
        <begin position="61"/>
        <end position="161"/>
    </location>
</feature>
<accession>A0A975FYR2</accession>
<evidence type="ECO:0000256" key="1">
    <source>
        <dbReference type="ARBA" id="ARBA00022448"/>
    </source>
</evidence>
<name>A0A975FYR2_9CAUL</name>
<protein>
    <submittedName>
        <fullName evidence="9">Cytochrome c family protein</fullName>
    </submittedName>
</protein>
<keyword evidence="5 6" id="KW-0408">Iron</keyword>
<dbReference type="GO" id="GO:0020037">
    <property type="term" value="F:heme binding"/>
    <property type="evidence" value="ECO:0007669"/>
    <property type="project" value="InterPro"/>
</dbReference>
<dbReference type="Gene3D" id="1.10.760.10">
    <property type="entry name" value="Cytochrome c-like domain"/>
    <property type="match status" value="1"/>
</dbReference>
<keyword evidence="1" id="KW-0813">Transport</keyword>
<organism evidence="9 10">
    <name type="scientific">Phenylobacterium montanum</name>
    <dbReference type="NCBI Taxonomy" id="2823693"/>
    <lineage>
        <taxon>Bacteria</taxon>
        <taxon>Pseudomonadati</taxon>
        <taxon>Pseudomonadota</taxon>
        <taxon>Alphaproteobacteria</taxon>
        <taxon>Caulobacterales</taxon>
        <taxon>Caulobacteraceae</taxon>
        <taxon>Phenylobacterium</taxon>
    </lineage>
</organism>
<dbReference type="SUPFAM" id="SSF46626">
    <property type="entry name" value="Cytochrome c"/>
    <property type="match status" value="1"/>
</dbReference>